<evidence type="ECO:0000259" key="5">
    <source>
        <dbReference type="Pfam" id="PF20434"/>
    </source>
</evidence>
<evidence type="ECO:0000313" key="6">
    <source>
        <dbReference type="EMBL" id="GIP53365.1"/>
    </source>
</evidence>
<dbReference type="InterPro" id="IPR029058">
    <property type="entry name" value="AB_hydrolase_fold"/>
</dbReference>
<accession>A0ABQ4MD59</accession>
<dbReference type="Gene3D" id="2.60.40.1190">
    <property type="match status" value="1"/>
</dbReference>
<feature type="domain" description="Carbohydrate-binding" evidence="4">
    <location>
        <begin position="509"/>
        <end position="700"/>
    </location>
</feature>
<evidence type="ECO:0000256" key="1">
    <source>
        <dbReference type="ARBA" id="ARBA00022801"/>
    </source>
</evidence>
<dbReference type="EMBL" id="BOSL01000006">
    <property type="protein sequence ID" value="GIP53365.1"/>
    <property type="molecule type" value="Genomic_DNA"/>
</dbReference>
<evidence type="ECO:0000259" key="4">
    <source>
        <dbReference type="Pfam" id="PF06452"/>
    </source>
</evidence>
<comment type="caution">
    <text evidence="6">The sequence shown here is derived from an EMBL/GenBank/DDBJ whole genome shotgun (WGS) entry which is preliminary data.</text>
</comment>
<dbReference type="PANTHER" id="PTHR48081">
    <property type="entry name" value="AB HYDROLASE SUPERFAMILY PROTEIN C4A8.06C"/>
    <property type="match status" value="1"/>
</dbReference>
<dbReference type="InterPro" id="IPR010502">
    <property type="entry name" value="Carb-bd_dom_fam9"/>
</dbReference>
<sequence length="701" mass="77857">MKRWTIYVITGLLLILGVGLFMNRQIDKRINTPDASLEQPMIGSTTNVNKDVSMKAVLSHEQREVRYLSPAFHVNTKSNIVYASKKNEAQNEEPLSLDLYEPIGDNNKQRPVFIFIHGGGYKEGSKEDAVDISNKLAERGYVVLSMNYRLKTDPFLNFELTLSDAYEDIADVIGWIYDHAEMYGLDSKKIVIGGDSAGGYLAMNFTNEYLRSDPSLVKPVFAVVDIYGGLLGKTVHENMPPVLIIHGTIDAMIPYRQSLDLKDALEQQGIHHDLFTIEGAGHDYKNVKYIDDVVETITHFLWNVMNGPKSDELPANAGLTAASGDPVSIKLPESFIRNSSVGILRIIVPEGWELAENDVGENVTLLVPAGLTPGNYTVFASMEPDDQKTASVPGYVSHVKVLSPLQESFETYFDDTDQKAKTLISITNQSKHIFNGSLQVTYETKQGNQTFTNELKQLGPGESTAITIPELINGKSMVRGYDASGKLLHSSEDVFHALQIDKPQSNIQIDGDLKEWSSQASFEVEDVKMKDWRGRDDAGATGFLSWDSANLYIALEVTDDEHFQTSSGSEIWSGDGVQFAIGLADENGGNPSEYHELGMAMDNKGRLIKWRWITPQGFNIDDYFETELAITRKEQTTVYEAAIPWNELTLDTTLVKPGLKLKFSLLVNDNDGEGRKGWLEFNSGIGTAKDINAFGDIYLTD</sequence>
<feature type="domain" description="Peptidase S9 prolyl oligopeptidase catalytic" evidence="3">
    <location>
        <begin position="236"/>
        <end position="306"/>
    </location>
</feature>
<evidence type="ECO:0000256" key="2">
    <source>
        <dbReference type="SAM" id="Phobius"/>
    </source>
</evidence>
<proteinExistence type="predicted"/>
<dbReference type="SUPFAM" id="SSF49344">
    <property type="entry name" value="CBD9-like"/>
    <property type="match status" value="1"/>
</dbReference>
<keyword evidence="1" id="KW-0378">Hydrolase</keyword>
<protein>
    <recommendedName>
        <fullName evidence="8">Alpha/beta hydrolase fold domain-containing protein</fullName>
    </recommendedName>
</protein>
<dbReference type="InterPro" id="IPR001375">
    <property type="entry name" value="Peptidase_S9_cat"/>
</dbReference>
<reference evidence="6 7" key="1">
    <citation type="submission" date="2021-03" db="EMBL/GenBank/DDBJ databases">
        <title>Antimicrobial resistance genes in bacteria isolated from Japanese honey, and their potential for conferring macrolide and lincosamide resistance in the American foulbrood pathogen Paenibacillus larvae.</title>
        <authorList>
            <person name="Okamoto M."/>
            <person name="Kumagai M."/>
            <person name="Kanamori H."/>
            <person name="Takamatsu D."/>
        </authorList>
    </citation>
    <scope>NUCLEOTIDE SEQUENCE [LARGE SCALE GENOMIC DNA]</scope>
    <source>
        <strain evidence="6 7">J42TS3</strain>
    </source>
</reference>
<dbReference type="Pfam" id="PF00326">
    <property type="entry name" value="Peptidase_S9"/>
    <property type="match status" value="1"/>
</dbReference>
<dbReference type="InterPro" id="IPR050300">
    <property type="entry name" value="GDXG_lipolytic_enzyme"/>
</dbReference>
<feature type="domain" description="BD-FAE-like" evidence="5">
    <location>
        <begin position="97"/>
        <end position="203"/>
    </location>
</feature>
<dbReference type="SUPFAM" id="SSF53474">
    <property type="entry name" value="alpha/beta-Hydrolases"/>
    <property type="match status" value="1"/>
</dbReference>
<keyword evidence="2" id="KW-0812">Transmembrane</keyword>
<keyword evidence="7" id="KW-1185">Reference proteome</keyword>
<feature type="transmembrane region" description="Helical" evidence="2">
    <location>
        <begin position="6"/>
        <end position="23"/>
    </location>
</feature>
<dbReference type="Proteomes" id="UP000679992">
    <property type="component" value="Unassembled WGS sequence"/>
</dbReference>
<keyword evidence="2" id="KW-0472">Membrane</keyword>
<dbReference type="Gene3D" id="3.40.50.1820">
    <property type="entry name" value="alpha/beta hydrolase"/>
    <property type="match status" value="1"/>
</dbReference>
<keyword evidence="2" id="KW-1133">Transmembrane helix</keyword>
<dbReference type="Pfam" id="PF20434">
    <property type="entry name" value="BD-FAE"/>
    <property type="match status" value="1"/>
</dbReference>
<evidence type="ECO:0008006" key="8">
    <source>
        <dbReference type="Google" id="ProtNLM"/>
    </source>
</evidence>
<dbReference type="Pfam" id="PF06452">
    <property type="entry name" value="CBM9_1"/>
    <property type="match status" value="1"/>
</dbReference>
<organism evidence="6 7">
    <name type="scientific">Paenibacillus vini</name>
    <dbReference type="NCBI Taxonomy" id="1476024"/>
    <lineage>
        <taxon>Bacteria</taxon>
        <taxon>Bacillati</taxon>
        <taxon>Bacillota</taxon>
        <taxon>Bacilli</taxon>
        <taxon>Bacillales</taxon>
        <taxon>Paenibacillaceae</taxon>
        <taxon>Paenibacillus</taxon>
    </lineage>
</organism>
<evidence type="ECO:0000259" key="3">
    <source>
        <dbReference type="Pfam" id="PF00326"/>
    </source>
</evidence>
<evidence type="ECO:0000313" key="7">
    <source>
        <dbReference type="Proteomes" id="UP000679992"/>
    </source>
</evidence>
<name>A0ABQ4MD59_9BACL</name>
<gene>
    <name evidence="6" type="ORF">J42TS3_24000</name>
</gene>
<dbReference type="InterPro" id="IPR049492">
    <property type="entry name" value="BD-FAE-like_dom"/>
</dbReference>
<dbReference type="CDD" id="cd09621">
    <property type="entry name" value="CBM9_like_5"/>
    <property type="match status" value="1"/>
</dbReference>